<dbReference type="Pfam" id="PF12073">
    <property type="entry name" value="DUF3553"/>
    <property type="match status" value="1"/>
</dbReference>
<accession>A0ABU2JCZ3</accession>
<comment type="caution">
    <text evidence="1">The sequence shown here is derived from an EMBL/GenBank/DDBJ whole genome shotgun (WGS) entry which is preliminary data.</text>
</comment>
<evidence type="ECO:0000313" key="1">
    <source>
        <dbReference type="EMBL" id="MDT0262554.1"/>
    </source>
</evidence>
<dbReference type="EMBL" id="JAVREH010000019">
    <property type="protein sequence ID" value="MDT0262554.1"/>
    <property type="molecule type" value="Genomic_DNA"/>
</dbReference>
<evidence type="ECO:0000313" key="2">
    <source>
        <dbReference type="Proteomes" id="UP001183176"/>
    </source>
</evidence>
<reference evidence="2" key="1">
    <citation type="submission" date="2023-07" db="EMBL/GenBank/DDBJ databases">
        <title>30 novel species of actinomycetes from the DSMZ collection.</title>
        <authorList>
            <person name="Nouioui I."/>
        </authorList>
    </citation>
    <scope>NUCLEOTIDE SEQUENCE [LARGE SCALE GENOMIC DNA]</scope>
    <source>
        <strain evidence="2">DSM 44399</strain>
    </source>
</reference>
<dbReference type="RefSeq" id="WP_311423703.1">
    <property type="nucleotide sequence ID" value="NZ_JAVREH010000019.1"/>
</dbReference>
<organism evidence="1 2">
    <name type="scientific">Jatrophihabitans lederbergiae</name>
    <dbReference type="NCBI Taxonomy" id="3075547"/>
    <lineage>
        <taxon>Bacteria</taxon>
        <taxon>Bacillati</taxon>
        <taxon>Actinomycetota</taxon>
        <taxon>Actinomycetes</taxon>
        <taxon>Jatrophihabitantales</taxon>
        <taxon>Jatrophihabitantaceae</taxon>
        <taxon>Jatrophihabitans</taxon>
    </lineage>
</organism>
<protein>
    <submittedName>
        <fullName evidence="1">DUF3553 domain-containing protein</fullName>
    </submittedName>
</protein>
<keyword evidence="2" id="KW-1185">Reference proteome</keyword>
<sequence>MATACTCENCDNCAAGRVAPLEEGPFAIGQGVDHSEWGRGTVQQFEPGRVVVPFDHAGYRTLSLDLVEENNLLRPAS</sequence>
<dbReference type="Proteomes" id="UP001183176">
    <property type="component" value="Unassembled WGS sequence"/>
</dbReference>
<name>A0ABU2JCZ3_9ACTN</name>
<gene>
    <name evidence="1" type="ORF">RM423_14250</name>
</gene>
<proteinExistence type="predicted"/>
<dbReference type="InterPro" id="IPR021938">
    <property type="entry name" value="DUF3553"/>
</dbReference>